<feature type="non-terminal residue" evidence="1">
    <location>
        <position position="1"/>
    </location>
</feature>
<sequence length="69" mass="7920">KNVLESFVDTSSVEAGLSVEEDDPIEPKNFGQAIRMIKERDKIEPKEASEKAKVEFKELFDAMYPEKEE</sequence>
<comment type="caution">
    <text evidence="1">The sequence shown here is derived from an EMBL/GenBank/DDBJ whole genome shotgun (WGS) entry which is preliminary data.</text>
</comment>
<protein>
    <submittedName>
        <fullName evidence="1">Uncharacterized protein</fullName>
    </submittedName>
</protein>
<evidence type="ECO:0000313" key="1">
    <source>
        <dbReference type="EMBL" id="GAG10104.1"/>
    </source>
</evidence>
<gene>
    <name evidence="1" type="ORF">S01H1_46710</name>
</gene>
<organism evidence="1">
    <name type="scientific">marine sediment metagenome</name>
    <dbReference type="NCBI Taxonomy" id="412755"/>
    <lineage>
        <taxon>unclassified sequences</taxon>
        <taxon>metagenomes</taxon>
        <taxon>ecological metagenomes</taxon>
    </lineage>
</organism>
<reference evidence="1" key="1">
    <citation type="journal article" date="2014" name="Front. Microbiol.">
        <title>High frequency of phylogenetically diverse reductive dehalogenase-homologous genes in deep subseafloor sedimentary metagenomes.</title>
        <authorList>
            <person name="Kawai M."/>
            <person name="Futagami T."/>
            <person name="Toyoda A."/>
            <person name="Takaki Y."/>
            <person name="Nishi S."/>
            <person name="Hori S."/>
            <person name="Arai W."/>
            <person name="Tsubouchi T."/>
            <person name="Morono Y."/>
            <person name="Uchiyama I."/>
            <person name="Ito T."/>
            <person name="Fujiyama A."/>
            <person name="Inagaki F."/>
            <person name="Takami H."/>
        </authorList>
    </citation>
    <scope>NUCLEOTIDE SEQUENCE</scope>
    <source>
        <strain evidence="1">Expedition CK06-06</strain>
    </source>
</reference>
<dbReference type="EMBL" id="BARS01029920">
    <property type="protein sequence ID" value="GAG10104.1"/>
    <property type="molecule type" value="Genomic_DNA"/>
</dbReference>
<proteinExistence type="predicted"/>
<dbReference type="AlphaFoldDB" id="X0UW82"/>
<name>X0UW82_9ZZZZ</name>
<accession>X0UW82</accession>